<feature type="region of interest" description="Disordered" evidence="1">
    <location>
        <begin position="1"/>
        <end position="42"/>
    </location>
</feature>
<evidence type="ECO:0000256" key="1">
    <source>
        <dbReference type="SAM" id="MobiDB-lite"/>
    </source>
</evidence>
<sequence length="89" mass="10055">MTRSKISLHSGNTGKQERHFSRSGLNDNVRSPVKKSGAGNANWGSYADEIAIVENNHEEQNEVHRDDGQKLQLVDEETFQSLRHPEQNV</sequence>
<feature type="compositionally biased region" description="Polar residues" evidence="1">
    <location>
        <begin position="1"/>
        <end position="14"/>
    </location>
</feature>
<evidence type="ECO:0000313" key="4">
    <source>
        <dbReference type="Proteomes" id="UP000193560"/>
    </source>
</evidence>
<dbReference type="InterPro" id="IPR006861">
    <property type="entry name" value="HABP4_PAIRBP1-bd"/>
</dbReference>
<organism evidence="3 4">
    <name type="scientific">Absidia repens</name>
    <dbReference type="NCBI Taxonomy" id="90262"/>
    <lineage>
        <taxon>Eukaryota</taxon>
        <taxon>Fungi</taxon>
        <taxon>Fungi incertae sedis</taxon>
        <taxon>Mucoromycota</taxon>
        <taxon>Mucoromycotina</taxon>
        <taxon>Mucoromycetes</taxon>
        <taxon>Mucorales</taxon>
        <taxon>Cunninghamellaceae</taxon>
        <taxon>Absidia</taxon>
    </lineage>
</organism>
<dbReference type="EMBL" id="MCGE01000027">
    <property type="protein sequence ID" value="ORZ09467.1"/>
    <property type="molecule type" value="Genomic_DNA"/>
</dbReference>
<protein>
    <recommendedName>
        <fullName evidence="2">Hyaluronan/mRNA-binding protein domain-containing protein</fullName>
    </recommendedName>
</protein>
<proteinExistence type="predicted"/>
<feature type="domain" description="Hyaluronan/mRNA-binding protein" evidence="2">
    <location>
        <begin position="18"/>
        <end position="70"/>
    </location>
</feature>
<keyword evidence="4" id="KW-1185">Reference proteome</keyword>
<dbReference type="Proteomes" id="UP000193560">
    <property type="component" value="Unassembled WGS sequence"/>
</dbReference>
<gene>
    <name evidence="3" type="ORF">BCR42DRAFT_423483</name>
</gene>
<reference evidence="3 4" key="1">
    <citation type="submission" date="2016-07" db="EMBL/GenBank/DDBJ databases">
        <title>Pervasive Adenine N6-methylation of Active Genes in Fungi.</title>
        <authorList>
            <consortium name="DOE Joint Genome Institute"/>
            <person name="Mondo S.J."/>
            <person name="Dannebaum R.O."/>
            <person name="Kuo R.C."/>
            <person name="Labutti K."/>
            <person name="Haridas S."/>
            <person name="Kuo A."/>
            <person name="Salamov A."/>
            <person name="Ahrendt S.R."/>
            <person name="Lipzen A."/>
            <person name="Sullivan W."/>
            <person name="Andreopoulos W.B."/>
            <person name="Clum A."/>
            <person name="Lindquist E."/>
            <person name="Daum C."/>
            <person name="Ramamoorthy G.K."/>
            <person name="Gryganskyi A."/>
            <person name="Culley D."/>
            <person name="Magnuson J.K."/>
            <person name="James T.Y."/>
            <person name="O'Malley M.A."/>
            <person name="Stajich J.E."/>
            <person name="Spatafora J.W."/>
            <person name="Visel A."/>
            <person name="Grigoriev I.V."/>
        </authorList>
    </citation>
    <scope>NUCLEOTIDE SEQUENCE [LARGE SCALE GENOMIC DNA]</scope>
    <source>
        <strain evidence="3 4">NRRL 1336</strain>
    </source>
</reference>
<name>A0A1X2I4T2_9FUNG</name>
<evidence type="ECO:0000259" key="2">
    <source>
        <dbReference type="Pfam" id="PF04774"/>
    </source>
</evidence>
<dbReference type="OrthoDB" id="2122308at2759"/>
<dbReference type="Pfam" id="PF04774">
    <property type="entry name" value="HABP4_PAI-RBP1"/>
    <property type="match status" value="1"/>
</dbReference>
<dbReference type="AlphaFoldDB" id="A0A1X2I4T2"/>
<evidence type="ECO:0000313" key="3">
    <source>
        <dbReference type="EMBL" id="ORZ09467.1"/>
    </source>
</evidence>
<comment type="caution">
    <text evidence="3">The sequence shown here is derived from an EMBL/GenBank/DDBJ whole genome shotgun (WGS) entry which is preliminary data.</text>
</comment>
<accession>A0A1X2I4T2</accession>